<dbReference type="InterPro" id="IPR036390">
    <property type="entry name" value="WH_DNA-bd_sf"/>
</dbReference>
<feature type="domain" description="HTH crp-type" evidence="1">
    <location>
        <begin position="1"/>
        <end position="61"/>
    </location>
</feature>
<evidence type="ECO:0000313" key="3">
    <source>
        <dbReference type="Proteomes" id="UP000254817"/>
    </source>
</evidence>
<gene>
    <name evidence="2" type="primary">yeiL_2</name>
    <name evidence="2" type="ORF">NCTC11112_06689</name>
</gene>
<dbReference type="Pfam" id="PF13545">
    <property type="entry name" value="HTH_Crp_2"/>
    <property type="match status" value="1"/>
</dbReference>
<dbReference type="GO" id="GO:0003677">
    <property type="term" value="F:DNA binding"/>
    <property type="evidence" value="ECO:0007669"/>
    <property type="project" value="UniProtKB-KW"/>
</dbReference>
<dbReference type="EMBL" id="UGAW01000002">
    <property type="protein sequence ID" value="STI47474.1"/>
    <property type="molecule type" value="Genomic_DNA"/>
</dbReference>
<organism evidence="2 3">
    <name type="scientific">Escherichia coli</name>
    <dbReference type="NCBI Taxonomy" id="562"/>
    <lineage>
        <taxon>Bacteria</taxon>
        <taxon>Pseudomonadati</taxon>
        <taxon>Pseudomonadota</taxon>
        <taxon>Gammaproteobacteria</taxon>
        <taxon>Enterobacterales</taxon>
        <taxon>Enterobacteriaceae</taxon>
        <taxon>Escherichia</taxon>
    </lineage>
</organism>
<reference evidence="2 3" key="1">
    <citation type="submission" date="2018-06" db="EMBL/GenBank/DDBJ databases">
        <authorList>
            <consortium name="Pathogen Informatics"/>
            <person name="Doyle S."/>
        </authorList>
    </citation>
    <scope>NUCLEOTIDE SEQUENCE [LARGE SCALE GENOMIC DNA]</scope>
    <source>
        <strain evidence="2 3">NCTC11112</strain>
    </source>
</reference>
<sequence length="81" mass="9306">MNRLAAFILLSQEGDLYHEKHTQAAEYLGVTYRHLLYVIAQLIHDGLLIKSKKGYLIKNRKQLSGLALEMDPENKFSGMMQ</sequence>
<evidence type="ECO:0000259" key="1">
    <source>
        <dbReference type="PROSITE" id="PS51063"/>
    </source>
</evidence>
<dbReference type="Proteomes" id="UP000254817">
    <property type="component" value="Unassembled WGS sequence"/>
</dbReference>
<dbReference type="AlphaFoldDB" id="A0A376S9T4"/>
<dbReference type="SUPFAM" id="SSF46785">
    <property type="entry name" value="Winged helix' DNA-binding domain"/>
    <property type="match status" value="1"/>
</dbReference>
<evidence type="ECO:0000313" key="2">
    <source>
        <dbReference type="EMBL" id="STI47474.1"/>
    </source>
</evidence>
<accession>A0A376S9T4</accession>
<dbReference type="PROSITE" id="PS51063">
    <property type="entry name" value="HTH_CRP_2"/>
    <property type="match status" value="1"/>
</dbReference>
<keyword evidence="2" id="KW-0238">DNA-binding</keyword>
<dbReference type="InterPro" id="IPR012318">
    <property type="entry name" value="HTH_CRP"/>
</dbReference>
<protein>
    <submittedName>
        <fullName evidence="2">DNA-binding transcriptional activator YeiL</fullName>
    </submittedName>
</protein>
<proteinExistence type="predicted"/>
<dbReference type="GO" id="GO:0006355">
    <property type="term" value="P:regulation of DNA-templated transcription"/>
    <property type="evidence" value="ECO:0007669"/>
    <property type="project" value="InterPro"/>
</dbReference>
<name>A0A376S9T4_ECOLX</name>